<reference evidence="2" key="1">
    <citation type="submission" date="2020-05" db="EMBL/GenBank/DDBJ databases">
        <authorList>
            <person name="Chiriac C."/>
            <person name="Salcher M."/>
            <person name="Ghai R."/>
            <person name="Kavagutti S V."/>
        </authorList>
    </citation>
    <scope>NUCLEOTIDE SEQUENCE</scope>
</reference>
<accession>A0A6J6XAF2</accession>
<dbReference type="InterPro" id="IPR013974">
    <property type="entry name" value="SAF"/>
</dbReference>
<gene>
    <name evidence="2" type="ORF">UFOPK2925_01650</name>
</gene>
<evidence type="ECO:0000259" key="1">
    <source>
        <dbReference type="SMART" id="SM00858"/>
    </source>
</evidence>
<dbReference type="AlphaFoldDB" id="A0A6J6XAF2"/>
<evidence type="ECO:0000313" key="2">
    <source>
        <dbReference type="EMBL" id="CAB4793702.1"/>
    </source>
</evidence>
<dbReference type="InterPro" id="IPR031571">
    <property type="entry name" value="RcpC_dom"/>
</dbReference>
<dbReference type="CDD" id="cd11614">
    <property type="entry name" value="SAF_CpaB_FlgA_like"/>
    <property type="match status" value="1"/>
</dbReference>
<dbReference type="SMART" id="SM00858">
    <property type="entry name" value="SAF"/>
    <property type="match status" value="1"/>
</dbReference>
<protein>
    <submittedName>
        <fullName evidence="2">Unannotated protein</fullName>
    </submittedName>
</protein>
<organism evidence="2">
    <name type="scientific">freshwater metagenome</name>
    <dbReference type="NCBI Taxonomy" id="449393"/>
    <lineage>
        <taxon>unclassified sequences</taxon>
        <taxon>metagenomes</taxon>
        <taxon>ecological metagenomes</taxon>
    </lineage>
</organism>
<sequence>MKLRLRNIDGRLRLPDARVGVGVLLVAVSVLGGLRLSGASESSVAVLSAGSSLASGHQIEARDLVLTSVSVEASVGATLIRAEDQRSVIGRVVARPVQSGSLLTTRDLGRANESLREITVPVTPEHALGGAAEPGDIVDVLATFDGGGDTARTIIVSSRAEVVSTLRPEQVFGGAGGVTALTLAVPNDDAMFIVFAMRTGEIDILRSADLPSNRARVDAAEIP</sequence>
<feature type="domain" description="SAF" evidence="1">
    <location>
        <begin position="44"/>
        <end position="109"/>
    </location>
</feature>
<dbReference type="EMBL" id="CAEZZU010000327">
    <property type="protein sequence ID" value="CAB4793702.1"/>
    <property type="molecule type" value="Genomic_DNA"/>
</dbReference>
<name>A0A6J6XAF2_9ZZZZ</name>
<proteinExistence type="predicted"/>
<dbReference type="Pfam" id="PF16976">
    <property type="entry name" value="RcpC"/>
    <property type="match status" value="1"/>
</dbReference>